<name>A0A2M6UX71_9HYPH</name>
<accession>A0A2M6UX71</accession>
<sequence>MWIKAIAKKNKIPLIHSLIYKGSYMQGITTLGVVNSMKMPDILYMNYKDGSAQCLYTSGSTYILYVQCCEIAFGA</sequence>
<protein>
    <submittedName>
        <fullName evidence="1">Uncharacterized protein</fullName>
    </submittedName>
</protein>
<dbReference type="EMBL" id="NJPP01000003">
    <property type="protein sequence ID" value="PIT70795.1"/>
    <property type="molecule type" value="Genomic_DNA"/>
</dbReference>
<comment type="caution">
    <text evidence="1">The sequence shown here is derived from an EMBL/GenBank/DDBJ whole genome shotgun (WGS) entry which is preliminary data.</text>
</comment>
<proteinExistence type="predicted"/>
<evidence type="ECO:0000313" key="1">
    <source>
        <dbReference type="EMBL" id="PIT70795.1"/>
    </source>
</evidence>
<gene>
    <name evidence="1" type="ORF">CEV08_02245</name>
</gene>
<evidence type="ECO:0000313" key="2">
    <source>
        <dbReference type="Proteomes" id="UP000230791"/>
    </source>
</evidence>
<reference evidence="1 2" key="1">
    <citation type="submission" date="2017-06" db="EMBL/GenBank/DDBJ databases">
        <title>Draft genome of Bartonella tribocorum C635.</title>
        <authorList>
            <person name="Hadjadj L."/>
            <person name="Jiyipong T."/>
            <person name="Diene S.M."/>
            <person name="Morand S."/>
            <person name="Rolain J.-M."/>
        </authorList>
    </citation>
    <scope>NUCLEOTIDE SEQUENCE [LARGE SCALE GENOMIC DNA]</scope>
    <source>
        <strain evidence="1 2">C635</strain>
    </source>
</reference>
<dbReference type="AlphaFoldDB" id="A0A2M6UX71"/>
<dbReference type="Proteomes" id="UP000230791">
    <property type="component" value="Unassembled WGS sequence"/>
</dbReference>
<organism evidence="1 2">
    <name type="scientific">Bartonella tribocorum</name>
    <dbReference type="NCBI Taxonomy" id="85701"/>
    <lineage>
        <taxon>Bacteria</taxon>
        <taxon>Pseudomonadati</taxon>
        <taxon>Pseudomonadota</taxon>
        <taxon>Alphaproteobacteria</taxon>
        <taxon>Hyphomicrobiales</taxon>
        <taxon>Bartonellaceae</taxon>
        <taxon>Bartonella</taxon>
    </lineage>
</organism>